<dbReference type="AlphaFoldDB" id="A0A1F6FFR8"/>
<accession>A0A1F6FFR8</accession>
<sequence>MSEIRKKTEAELTEMVSAARETLRAERFKDRFSRKANIIQNAKRDVARALTLLSAQRHNKDAK</sequence>
<evidence type="ECO:0000256" key="4">
    <source>
        <dbReference type="ARBA" id="ARBA00035204"/>
    </source>
</evidence>
<name>A0A1F6FFR8_9BACT</name>
<organism evidence="6 7">
    <name type="scientific">Candidatus Kaiserbacteria bacterium RIFCSPLOWO2_12_FULL_45_26</name>
    <dbReference type="NCBI Taxonomy" id="1798525"/>
    <lineage>
        <taxon>Bacteria</taxon>
        <taxon>Candidatus Kaiseribacteriota</taxon>
    </lineage>
</organism>
<comment type="similarity">
    <text evidence="1">Belongs to the universal ribosomal protein uL29 family.</text>
</comment>
<evidence type="ECO:0000256" key="5">
    <source>
        <dbReference type="ARBA" id="ARBA00035476"/>
    </source>
</evidence>
<proteinExistence type="inferred from homology"/>
<dbReference type="SUPFAM" id="SSF46561">
    <property type="entry name" value="Ribosomal protein L29 (L29p)"/>
    <property type="match status" value="1"/>
</dbReference>
<dbReference type="InterPro" id="IPR001854">
    <property type="entry name" value="Ribosomal_uL29"/>
</dbReference>
<evidence type="ECO:0000256" key="1">
    <source>
        <dbReference type="ARBA" id="ARBA00009254"/>
    </source>
</evidence>
<keyword evidence="3" id="KW-0687">Ribonucleoprotein</keyword>
<dbReference type="Proteomes" id="UP000177325">
    <property type="component" value="Unassembled WGS sequence"/>
</dbReference>
<dbReference type="GO" id="GO:0003735">
    <property type="term" value="F:structural constituent of ribosome"/>
    <property type="evidence" value="ECO:0007669"/>
    <property type="project" value="InterPro"/>
</dbReference>
<keyword evidence="2 6" id="KW-0689">Ribosomal protein</keyword>
<evidence type="ECO:0000256" key="2">
    <source>
        <dbReference type="ARBA" id="ARBA00022980"/>
    </source>
</evidence>
<dbReference type="Gene3D" id="1.10.287.310">
    <property type="match status" value="1"/>
</dbReference>
<gene>
    <name evidence="6" type="ORF">A3G90_01340</name>
</gene>
<dbReference type="NCBIfam" id="TIGR00012">
    <property type="entry name" value="L29"/>
    <property type="match status" value="1"/>
</dbReference>
<reference evidence="6 7" key="1">
    <citation type="journal article" date="2016" name="Nat. Commun.">
        <title>Thousands of microbial genomes shed light on interconnected biogeochemical processes in an aquifer system.</title>
        <authorList>
            <person name="Anantharaman K."/>
            <person name="Brown C.T."/>
            <person name="Hug L.A."/>
            <person name="Sharon I."/>
            <person name="Castelle C.J."/>
            <person name="Probst A.J."/>
            <person name="Thomas B.C."/>
            <person name="Singh A."/>
            <person name="Wilkins M.J."/>
            <person name="Karaoz U."/>
            <person name="Brodie E.L."/>
            <person name="Williams K.H."/>
            <person name="Hubbard S.S."/>
            <person name="Banfield J.F."/>
        </authorList>
    </citation>
    <scope>NUCLEOTIDE SEQUENCE [LARGE SCALE GENOMIC DNA]</scope>
</reference>
<comment type="caution">
    <text evidence="6">The sequence shown here is derived from an EMBL/GenBank/DDBJ whole genome shotgun (WGS) entry which is preliminary data.</text>
</comment>
<evidence type="ECO:0000313" key="7">
    <source>
        <dbReference type="Proteomes" id="UP000177325"/>
    </source>
</evidence>
<dbReference type="GO" id="GO:1990904">
    <property type="term" value="C:ribonucleoprotein complex"/>
    <property type="evidence" value="ECO:0007669"/>
    <property type="project" value="UniProtKB-KW"/>
</dbReference>
<evidence type="ECO:0000313" key="6">
    <source>
        <dbReference type="EMBL" id="OGG84713.1"/>
    </source>
</evidence>
<evidence type="ECO:0000256" key="3">
    <source>
        <dbReference type="ARBA" id="ARBA00023274"/>
    </source>
</evidence>
<dbReference type="STRING" id="1798525.A3G90_01340"/>
<dbReference type="GO" id="GO:0005840">
    <property type="term" value="C:ribosome"/>
    <property type="evidence" value="ECO:0007669"/>
    <property type="project" value="UniProtKB-KW"/>
</dbReference>
<dbReference type="GO" id="GO:0006412">
    <property type="term" value="P:translation"/>
    <property type="evidence" value="ECO:0007669"/>
    <property type="project" value="InterPro"/>
</dbReference>
<protein>
    <recommendedName>
        <fullName evidence="4">Large ribosomal subunit protein uL29</fullName>
    </recommendedName>
    <alternativeName>
        <fullName evidence="5">50S ribosomal protein L29</fullName>
    </alternativeName>
</protein>
<dbReference type="Pfam" id="PF00831">
    <property type="entry name" value="Ribosomal_L29"/>
    <property type="match status" value="1"/>
</dbReference>
<dbReference type="InterPro" id="IPR036049">
    <property type="entry name" value="Ribosomal_uL29_sf"/>
</dbReference>
<dbReference type="EMBL" id="MFMM01000001">
    <property type="protein sequence ID" value="OGG84713.1"/>
    <property type="molecule type" value="Genomic_DNA"/>
</dbReference>